<evidence type="ECO:0000256" key="1">
    <source>
        <dbReference type="SAM" id="MobiDB-lite"/>
    </source>
</evidence>
<dbReference type="EMBL" id="CP039350">
    <property type="protein sequence ID" value="QCD96008.1"/>
    <property type="molecule type" value="Genomic_DNA"/>
</dbReference>
<feature type="region of interest" description="Disordered" evidence="1">
    <location>
        <begin position="1"/>
        <end position="56"/>
    </location>
</feature>
<gene>
    <name evidence="2" type="ORF">DEO72_LG6g709</name>
</gene>
<protein>
    <submittedName>
        <fullName evidence="2">Uncharacterized protein</fullName>
    </submittedName>
</protein>
<proteinExistence type="predicted"/>
<organism evidence="2 3">
    <name type="scientific">Vigna unguiculata</name>
    <name type="common">Cowpea</name>
    <dbReference type="NCBI Taxonomy" id="3917"/>
    <lineage>
        <taxon>Eukaryota</taxon>
        <taxon>Viridiplantae</taxon>
        <taxon>Streptophyta</taxon>
        <taxon>Embryophyta</taxon>
        <taxon>Tracheophyta</taxon>
        <taxon>Spermatophyta</taxon>
        <taxon>Magnoliopsida</taxon>
        <taxon>eudicotyledons</taxon>
        <taxon>Gunneridae</taxon>
        <taxon>Pentapetalae</taxon>
        <taxon>rosids</taxon>
        <taxon>fabids</taxon>
        <taxon>Fabales</taxon>
        <taxon>Fabaceae</taxon>
        <taxon>Papilionoideae</taxon>
        <taxon>50 kb inversion clade</taxon>
        <taxon>NPAAA clade</taxon>
        <taxon>indigoferoid/millettioid clade</taxon>
        <taxon>Phaseoleae</taxon>
        <taxon>Vigna</taxon>
    </lineage>
</organism>
<sequence length="79" mass="8602">MEEGDGSGNPRMERLAEAGEGFRNGWRGGERVVVRGKHGVRGEESGGTGRSHLGSQEEITGETRMQIEVSGVEWCGYEH</sequence>
<dbReference type="Proteomes" id="UP000501690">
    <property type="component" value="Linkage Group LG6"/>
</dbReference>
<evidence type="ECO:0000313" key="3">
    <source>
        <dbReference type="Proteomes" id="UP000501690"/>
    </source>
</evidence>
<dbReference type="AlphaFoldDB" id="A0A4D6M649"/>
<accession>A0A4D6M649</accession>
<name>A0A4D6M649_VIGUN</name>
<evidence type="ECO:0000313" key="2">
    <source>
        <dbReference type="EMBL" id="QCD96008.1"/>
    </source>
</evidence>
<keyword evidence="3" id="KW-1185">Reference proteome</keyword>
<reference evidence="2 3" key="1">
    <citation type="submission" date="2019-04" db="EMBL/GenBank/DDBJ databases">
        <title>An improved genome assembly and genetic linkage map for asparagus bean, Vigna unguiculata ssp. sesquipedialis.</title>
        <authorList>
            <person name="Xia Q."/>
            <person name="Zhang R."/>
            <person name="Dong Y."/>
        </authorList>
    </citation>
    <scope>NUCLEOTIDE SEQUENCE [LARGE SCALE GENOMIC DNA]</scope>
    <source>
        <tissue evidence="2">Leaf</tissue>
    </source>
</reference>